<evidence type="ECO:0000256" key="1">
    <source>
        <dbReference type="SAM" id="MobiDB-lite"/>
    </source>
</evidence>
<comment type="caution">
    <text evidence="2">The sequence shown here is derived from an EMBL/GenBank/DDBJ whole genome shotgun (WGS) entry which is preliminary data.</text>
</comment>
<dbReference type="EMBL" id="VCDN01000112">
    <property type="protein sequence ID" value="MDX7989259.1"/>
    <property type="molecule type" value="Genomic_DNA"/>
</dbReference>
<dbReference type="Proteomes" id="UP001271890">
    <property type="component" value="Unassembled WGS sequence"/>
</dbReference>
<feature type="region of interest" description="Disordered" evidence="1">
    <location>
        <begin position="95"/>
        <end position="121"/>
    </location>
</feature>
<keyword evidence="3" id="KW-1185">Reference proteome</keyword>
<evidence type="ECO:0000313" key="3">
    <source>
        <dbReference type="Proteomes" id="UP001271890"/>
    </source>
</evidence>
<reference evidence="3" key="1">
    <citation type="journal article" date="2024" name="Toxins">
        <title>Genome Sequence Analysis of Native Xenorhabdus Strains Isolated from Entomopathogenic Nematodes in Argentina.</title>
        <authorList>
            <person name="Palma L."/>
            <person name="Frizzo L."/>
            <person name="Kaiser S."/>
            <person name="Berry C."/>
            <person name="Caballero P."/>
            <person name="Bode H.B."/>
            <person name="Del Valle E.E."/>
        </authorList>
    </citation>
    <scope>NUCLEOTIDE SEQUENCE [LARGE SCALE GENOMIC DNA]</scope>
    <source>
        <strain evidence="3">12</strain>
    </source>
</reference>
<protein>
    <recommendedName>
        <fullName evidence="4">Invasin</fullName>
    </recommendedName>
</protein>
<feature type="non-terminal residue" evidence="2">
    <location>
        <position position="121"/>
    </location>
</feature>
<evidence type="ECO:0008006" key="4">
    <source>
        <dbReference type="Google" id="ProtNLM"/>
    </source>
</evidence>
<evidence type="ECO:0000313" key="2">
    <source>
        <dbReference type="EMBL" id="MDX7989259.1"/>
    </source>
</evidence>
<proteinExistence type="predicted"/>
<gene>
    <name evidence="2" type="ORF">FE392_18440</name>
</gene>
<organism evidence="2 3">
    <name type="scientific">Xenorhabdus santafensis</name>
    <dbReference type="NCBI Taxonomy" id="2582833"/>
    <lineage>
        <taxon>Bacteria</taxon>
        <taxon>Pseudomonadati</taxon>
        <taxon>Pseudomonadota</taxon>
        <taxon>Gammaproteobacteria</taxon>
        <taxon>Enterobacterales</taxon>
        <taxon>Morganellaceae</taxon>
        <taxon>Xenorhabdus</taxon>
    </lineage>
</organism>
<dbReference type="RefSeq" id="WP_319931631.1">
    <property type="nucleotide sequence ID" value="NZ_VCDN01000112.1"/>
</dbReference>
<sequence>MSLYKRKIIGYSILFISLFFSLFIKVYSNSSIETKHLGNDKQEGQVLITAQVGHPGPLLVHDIYTYTATVINKNGSDQAVNWSLKKDGKSVQSIPGVTLKPVPQNDDDKKKGQFRATLTGS</sequence>
<accession>A0ABU4SER3</accession>
<name>A0ABU4SER3_9GAMM</name>